<evidence type="ECO:0000313" key="5">
    <source>
        <dbReference type="EMBL" id="SNS06905.1"/>
    </source>
</evidence>
<evidence type="ECO:0000256" key="4">
    <source>
        <dbReference type="ARBA" id="ARBA00024207"/>
    </source>
</evidence>
<name>A0A239BFT1_9ACTN</name>
<dbReference type="Gene3D" id="1.20.120.580">
    <property type="entry name" value="bsu32300-like"/>
    <property type="match status" value="1"/>
</dbReference>
<proteinExistence type="inferred from homology"/>
<keyword evidence="3" id="KW-0378">Hydrolase</keyword>
<accession>A0A239BFT1</accession>
<dbReference type="GO" id="GO:0016787">
    <property type="term" value="F:hydrolase activity"/>
    <property type="evidence" value="ECO:0007669"/>
    <property type="project" value="UniProtKB-KW"/>
</dbReference>
<sequence length="141" mass="15451">MVDAERVVALLRRLDVEVGYLRARAAQDRAALRADEERLSGLRYRFVTALETLVDIAQHLCASEGWGPPRSNADSVRLLGVHGVVDGDLAERLAGGVGFGNVLVHQYAEVDDDRVVANLDDVGDLLRFVELASRWLVADQS</sequence>
<dbReference type="GO" id="GO:0004540">
    <property type="term" value="F:RNA nuclease activity"/>
    <property type="evidence" value="ECO:0007669"/>
    <property type="project" value="InterPro"/>
</dbReference>
<evidence type="ECO:0000313" key="6">
    <source>
        <dbReference type="Proteomes" id="UP000198373"/>
    </source>
</evidence>
<dbReference type="Proteomes" id="UP000198373">
    <property type="component" value="Unassembled WGS sequence"/>
</dbReference>
<dbReference type="InterPro" id="IPR037038">
    <property type="entry name" value="HepT-like_sf"/>
</dbReference>
<dbReference type="RefSeq" id="WP_089304137.1">
    <property type="nucleotide sequence ID" value="NZ_FZOO01000001.1"/>
</dbReference>
<keyword evidence="1" id="KW-1277">Toxin-antitoxin system</keyword>
<dbReference type="PANTHER" id="PTHR33397">
    <property type="entry name" value="UPF0331 PROTEIN YUTE"/>
    <property type="match status" value="1"/>
</dbReference>
<dbReference type="GO" id="GO:0110001">
    <property type="term" value="C:toxin-antitoxin complex"/>
    <property type="evidence" value="ECO:0007669"/>
    <property type="project" value="InterPro"/>
</dbReference>
<evidence type="ECO:0000256" key="2">
    <source>
        <dbReference type="ARBA" id="ARBA00022722"/>
    </source>
</evidence>
<dbReference type="InterPro" id="IPR008201">
    <property type="entry name" value="HepT-like"/>
</dbReference>
<dbReference type="AlphaFoldDB" id="A0A239BFT1"/>
<evidence type="ECO:0000256" key="3">
    <source>
        <dbReference type="ARBA" id="ARBA00022801"/>
    </source>
</evidence>
<dbReference type="InterPro" id="IPR052379">
    <property type="entry name" value="Type_VII_TA_RNase"/>
</dbReference>
<reference evidence="6" key="1">
    <citation type="submission" date="2017-06" db="EMBL/GenBank/DDBJ databases">
        <authorList>
            <person name="Varghese N."/>
            <person name="Submissions S."/>
        </authorList>
    </citation>
    <scope>NUCLEOTIDE SEQUENCE [LARGE SCALE GENOMIC DNA]</scope>
    <source>
        <strain evidence="6">DSM 46839</strain>
    </source>
</reference>
<dbReference type="Pfam" id="PF01934">
    <property type="entry name" value="HepT-like"/>
    <property type="match status" value="1"/>
</dbReference>
<dbReference type="PANTHER" id="PTHR33397:SF5">
    <property type="entry name" value="RNASE YUTE-RELATED"/>
    <property type="match status" value="1"/>
</dbReference>
<dbReference type="OrthoDB" id="3734293at2"/>
<organism evidence="5 6">
    <name type="scientific">Geodermatophilus pulveris</name>
    <dbReference type="NCBI Taxonomy" id="1564159"/>
    <lineage>
        <taxon>Bacteria</taxon>
        <taxon>Bacillati</taxon>
        <taxon>Actinomycetota</taxon>
        <taxon>Actinomycetes</taxon>
        <taxon>Geodermatophilales</taxon>
        <taxon>Geodermatophilaceae</taxon>
        <taxon>Geodermatophilus</taxon>
    </lineage>
</organism>
<protein>
    <submittedName>
        <fullName evidence="5">Uncharacterized conserved protein YutE, UPF0331/DUF86 family</fullName>
    </submittedName>
</protein>
<dbReference type="NCBIfam" id="NF047751">
    <property type="entry name" value="HepT_toxin"/>
    <property type="match status" value="1"/>
</dbReference>
<gene>
    <name evidence="5" type="ORF">SAMN06893096_101676</name>
</gene>
<keyword evidence="2" id="KW-0540">Nuclease</keyword>
<dbReference type="EMBL" id="FZOO01000001">
    <property type="protein sequence ID" value="SNS06905.1"/>
    <property type="molecule type" value="Genomic_DNA"/>
</dbReference>
<keyword evidence="6" id="KW-1185">Reference proteome</keyword>
<comment type="similarity">
    <text evidence="4">Belongs to the HepT RNase toxin family.</text>
</comment>
<evidence type="ECO:0000256" key="1">
    <source>
        <dbReference type="ARBA" id="ARBA00022649"/>
    </source>
</evidence>